<evidence type="ECO:0000313" key="3">
    <source>
        <dbReference type="Proteomes" id="UP000784294"/>
    </source>
</evidence>
<dbReference type="Proteomes" id="UP000784294">
    <property type="component" value="Unassembled WGS sequence"/>
</dbReference>
<keyword evidence="3" id="KW-1185">Reference proteome</keyword>
<accession>A0A3S5BUL3</accession>
<proteinExistence type="predicted"/>
<evidence type="ECO:0000313" key="2">
    <source>
        <dbReference type="EMBL" id="VEL40711.1"/>
    </source>
</evidence>
<reference evidence="2" key="1">
    <citation type="submission" date="2018-11" db="EMBL/GenBank/DDBJ databases">
        <authorList>
            <consortium name="Pathogen Informatics"/>
        </authorList>
    </citation>
    <scope>NUCLEOTIDE SEQUENCE</scope>
</reference>
<sequence>MITHEEVCRFLVGILHLIIIVTGSALRLPMYDEYGFPANYPLNLYGEPPIDPQGWND</sequence>
<comment type="caution">
    <text evidence="2">The sequence shown here is derived from an EMBL/GenBank/DDBJ whole genome shotgun (WGS) entry which is preliminary data.</text>
</comment>
<name>A0A3S5BUL3_9PLAT</name>
<dbReference type="EMBL" id="CAAALY010266084">
    <property type="protein sequence ID" value="VEL40711.1"/>
    <property type="molecule type" value="Genomic_DNA"/>
</dbReference>
<keyword evidence="1" id="KW-0472">Membrane</keyword>
<feature type="transmembrane region" description="Helical" evidence="1">
    <location>
        <begin position="7"/>
        <end position="26"/>
    </location>
</feature>
<protein>
    <submittedName>
        <fullName evidence="2">Uncharacterized protein</fullName>
    </submittedName>
</protein>
<organism evidence="2 3">
    <name type="scientific">Protopolystoma xenopodis</name>
    <dbReference type="NCBI Taxonomy" id="117903"/>
    <lineage>
        <taxon>Eukaryota</taxon>
        <taxon>Metazoa</taxon>
        <taxon>Spiralia</taxon>
        <taxon>Lophotrochozoa</taxon>
        <taxon>Platyhelminthes</taxon>
        <taxon>Monogenea</taxon>
        <taxon>Polyopisthocotylea</taxon>
        <taxon>Polystomatidea</taxon>
        <taxon>Polystomatidae</taxon>
        <taxon>Protopolystoma</taxon>
    </lineage>
</organism>
<keyword evidence="1" id="KW-1133">Transmembrane helix</keyword>
<dbReference type="Gene3D" id="1.20.245.10">
    <property type="entry name" value="Lipoxygenase-1, Domain 5"/>
    <property type="match status" value="1"/>
</dbReference>
<dbReference type="OrthoDB" id="6278726at2759"/>
<gene>
    <name evidence="2" type="ORF">PXEA_LOCUS34151</name>
</gene>
<dbReference type="AlphaFoldDB" id="A0A3S5BUL3"/>
<evidence type="ECO:0000256" key="1">
    <source>
        <dbReference type="SAM" id="Phobius"/>
    </source>
</evidence>
<keyword evidence="1" id="KW-0812">Transmembrane</keyword>